<dbReference type="Proteomes" id="UP000035035">
    <property type="component" value="Unassembled WGS sequence"/>
</dbReference>
<evidence type="ECO:0000313" key="2">
    <source>
        <dbReference type="Proteomes" id="UP000035035"/>
    </source>
</evidence>
<dbReference type="PATRIC" id="fig|1423140.3.peg.2495"/>
<protein>
    <recommendedName>
        <fullName evidence="3">Phosphonate metabolism protein</fullName>
    </recommendedName>
</protein>
<keyword evidence="2" id="KW-1185">Reference proteome</keyword>
<organism evidence="1 2">
    <name type="scientific">Gordonia alkanivorans CGMCC 6845</name>
    <dbReference type="NCBI Taxonomy" id="1423140"/>
    <lineage>
        <taxon>Bacteria</taxon>
        <taxon>Bacillati</taxon>
        <taxon>Actinomycetota</taxon>
        <taxon>Actinomycetes</taxon>
        <taxon>Mycobacteriales</taxon>
        <taxon>Gordoniaceae</taxon>
        <taxon>Gordonia</taxon>
    </lineage>
</organism>
<evidence type="ECO:0000313" key="1">
    <source>
        <dbReference type="EMBL" id="ETA06599.1"/>
    </source>
</evidence>
<dbReference type="RefSeq" id="WP_081724868.1">
    <property type="nucleotide sequence ID" value="NZ_KI629812.1"/>
</dbReference>
<gene>
    <name evidence="1" type="ORF">V525_12445</name>
</gene>
<accession>W9DDY1</accession>
<dbReference type="PIRSF" id="PIRSF033328">
    <property type="entry name" value="Phest_Mll4975"/>
    <property type="match status" value="1"/>
</dbReference>
<dbReference type="HOGENOM" id="CLU_074099_0_0_11"/>
<name>W9DDY1_9ACTN</name>
<dbReference type="EMBL" id="AYXO01000022">
    <property type="protein sequence ID" value="ETA06599.1"/>
    <property type="molecule type" value="Genomic_DNA"/>
</dbReference>
<comment type="caution">
    <text evidence="1">The sequence shown here is derived from an EMBL/GenBank/DDBJ whole genome shotgun (WGS) entry which is preliminary data.</text>
</comment>
<evidence type="ECO:0008006" key="3">
    <source>
        <dbReference type="Google" id="ProtNLM"/>
    </source>
</evidence>
<dbReference type="InterPro" id="IPR009389">
    <property type="entry name" value="DUF1045"/>
</dbReference>
<proteinExistence type="predicted"/>
<dbReference type="Pfam" id="PF06299">
    <property type="entry name" value="DUF1045"/>
    <property type="match status" value="1"/>
</dbReference>
<sequence length="259" mass="28329">MTVWRAAVYAAPGFGPASSPTGGHASRLRGHAEEWLGRAVDGRAVPRRTPAGWTRDEVDAITVAARSYGFHGTLKPPFHLTPGRSLDELVRAVDHLAARTPAASVPRLRLGRLGSFFALVPGADDAPLRSVADAVVTELDAFRAPLTDHDRARRNPDALTERQRDLLDYWGYPYVLDEFRFHLTLTDRIPDARQSVVSDVLESWFGDVLGQDIPLDALTVFTQATPDAPFLLHSVHPMEVCALLPPRAPGTSTMEGITR</sequence>
<dbReference type="AlphaFoldDB" id="W9DDY1"/>
<reference evidence="1 2" key="1">
    <citation type="journal article" date="2014" name="Genome Announc.">
        <title>Draft Genome Sequence of Gordonia alkanivorans Strain CGMCC6845, a Halotolerant Hydrocarbon-Degrading Bacterium.</title>
        <authorList>
            <person name="Wang X."/>
            <person name="Jin D."/>
            <person name="Zhou L."/>
            <person name="Wu L."/>
            <person name="An W."/>
            <person name="Zhao L."/>
        </authorList>
    </citation>
    <scope>NUCLEOTIDE SEQUENCE [LARGE SCALE GENOMIC DNA]</scope>
    <source>
        <strain evidence="1 2">CGMCC 6845</strain>
    </source>
</reference>